<evidence type="ECO:0000256" key="1">
    <source>
        <dbReference type="SAM" id="MobiDB-lite"/>
    </source>
</evidence>
<evidence type="ECO:0000313" key="2">
    <source>
        <dbReference type="EMBL" id="MED6203851.1"/>
    </source>
</evidence>
<name>A0ABU6Y1T9_9FABA</name>
<reference evidence="2 3" key="1">
    <citation type="journal article" date="2023" name="Plants (Basel)">
        <title>Bridging the Gap: Combining Genomics and Transcriptomics Approaches to Understand Stylosanthes scabra, an Orphan Legume from the Brazilian Caatinga.</title>
        <authorList>
            <person name="Ferreira-Neto J.R.C."/>
            <person name="da Silva M.D."/>
            <person name="Binneck E."/>
            <person name="de Melo N.F."/>
            <person name="da Silva R.H."/>
            <person name="de Melo A.L.T.M."/>
            <person name="Pandolfi V."/>
            <person name="Bustamante F.O."/>
            <person name="Brasileiro-Vidal A.C."/>
            <person name="Benko-Iseppon A.M."/>
        </authorList>
    </citation>
    <scope>NUCLEOTIDE SEQUENCE [LARGE SCALE GENOMIC DNA]</scope>
    <source>
        <tissue evidence="2">Leaves</tissue>
    </source>
</reference>
<dbReference type="EMBL" id="JASCZI010241661">
    <property type="protein sequence ID" value="MED6203851.1"/>
    <property type="molecule type" value="Genomic_DNA"/>
</dbReference>
<evidence type="ECO:0000313" key="3">
    <source>
        <dbReference type="Proteomes" id="UP001341840"/>
    </source>
</evidence>
<keyword evidence="3" id="KW-1185">Reference proteome</keyword>
<feature type="region of interest" description="Disordered" evidence="1">
    <location>
        <begin position="95"/>
        <end position="180"/>
    </location>
</feature>
<accession>A0ABU6Y1T9</accession>
<dbReference type="Proteomes" id="UP001341840">
    <property type="component" value="Unassembled WGS sequence"/>
</dbReference>
<sequence length="180" mass="19827">MCVEPARGSAFRFPGPTGRISRTSYSLIFFLVLSIEAVVETSPSRINLYLHVASSRPSRHHRFLSCRGLTCRNSRVGLDTRRLSAGRIRVKRFSTRGKGKLSLTPPLSPQNASHTRAEEKAEATNVQRRSSIIVLHRLPPPPPPPSSTSSSSTFAVPSSSSSRNLTIKEDENDDESRKSS</sequence>
<feature type="compositionally biased region" description="Low complexity" evidence="1">
    <location>
        <begin position="147"/>
        <end position="162"/>
    </location>
</feature>
<comment type="caution">
    <text evidence="2">The sequence shown here is derived from an EMBL/GenBank/DDBJ whole genome shotgun (WGS) entry which is preliminary data.</text>
</comment>
<proteinExistence type="predicted"/>
<protein>
    <submittedName>
        <fullName evidence="2">Uncharacterized protein</fullName>
    </submittedName>
</protein>
<gene>
    <name evidence="2" type="ORF">PIB30_003140</name>
</gene>
<organism evidence="2 3">
    <name type="scientific">Stylosanthes scabra</name>
    <dbReference type="NCBI Taxonomy" id="79078"/>
    <lineage>
        <taxon>Eukaryota</taxon>
        <taxon>Viridiplantae</taxon>
        <taxon>Streptophyta</taxon>
        <taxon>Embryophyta</taxon>
        <taxon>Tracheophyta</taxon>
        <taxon>Spermatophyta</taxon>
        <taxon>Magnoliopsida</taxon>
        <taxon>eudicotyledons</taxon>
        <taxon>Gunneridae</taxon>
        <taxon>Pentapetalae</taxon>
        <taxon>rosids</taxon>
        <taxon>fabids</taxon>
        <taxon>Fabales</taxon>
        <taxon>Fabaceae</taxon>
        <taxon>Papilionoideae</taxon>
        <taxon>50 kb inversion clade</taxon>
        <taxon>dalbergioids sensu lato</taxon>
        <taxon>Dalbergieae</taxon>
        <taxon>Pterocarpus clade</taxon>
        <taxon>Stylosanthes</taxon>
    </lineage>
</organism>